<dbReference type="Gene3D" id="3.30.1360.40">
    <property type="match status" value="1"/>
</dbReference>
<evidence type="ECO:0008006" key="12">
    <source>
        <dbReference type="Google" id="ProtNLM"/>
    </source>
</evidence>
<evidence type="ECO:0000256" key="1">
    <source>
        <dbReference type="ARBA" id="ARBA00022598"/>
    </source>
</evidence>
<evidence type="ECO:0000259" key="8">
    <source>
        <dbReference type="PROSITE" id="PS50975"/>
    </source>
</evidence>
<name>A0A151GAJ3_DRECN</name>
<accession>A0A151GAJ3</accession>
<comment type="caution">
    <text evidence="10">The sequence shown here is derived from an EMBL/GenBank/DDBJ whole genome shotgun (WGS) entry which is preliminary data.</text>
</comment>
<dbReference type="InterPro" id="IPR005481">
    <property type="entry name" value="BC-like_N"/>
</dbReference>
<dbReference type="Pfam" id="PF21986">
    <property type="entry name" value="AH_C"/>
    <property type="match status" value="1"/>
</dbReference>
<dbReference type="PANTHER" id="PTHR18866">
    <property type="entry name" value="CARBOXYLASE:PYRUVATE/ACETYL-COA/PROPIONYL-COA CARBOXYLASE"/>
    <property type="match status" value="1"/>
</dbReference>
<dbReference type="InterPro" id="IPR011764">
    <property type="entry name" value="Biotin_carboxylation_dom"/>
</dbReference>
<reference evidence="10 11" key="1">
    <citation type="journal article" date="2016" name="Sci. Rep.">
        <title>Insights into Adaptations to a Near-Obligate Nematode Endoparasitic Lifestyle from the Finished Genome of Drechmeria coniospora.</title>
        <authorList>
            <person name="Zhang L."/>
            <person name="Zhou Z."/>
            <person name="Guo Q."/>
            <person name="Fokkens L."/>
            <person name="Miskei M."/>
            <person name="Pocsi I."/>
            <person name="Zhang W."/>
            <person name="Chen M."/>
            <person name="Wang L."/>
            <person name="Sun Y."/>
            <person name="Donzelli B.G."/>
            <person name="Gibson D.M."/>
            <person name="Nelson D.R."/>
            <person name="Luo J.G."/>
            <person name="Rep M."/>
            <person name="Liu H."/>
            <person name="Yang S."/>
            <person name="Wang J."/>
            <person name="Krasnoff S.B."/>
            <person name="Xu Y."/>
            <person name="Molnar I."/>
            <person name="Lin M."/>
        </authorList>
    </citation>
    <scope>NUCLEOTIDE SEQUENCE [LARGE SCALE GENOMIC DNA]</scope>
    <source>
        <strain evidence="10 11">ARSEF 6962</strain>
    </source>
</reference>
<dbReference type="Gene3D" id="1.20.58.1700">
    <property type="match status" value="1"/>
</dbReference>
<evidence type="ECO:0000256" key="7">
    <source>
        <dbReference type="SAM" id="MobiDB-lite"/>
    </source>
</evidence>
<feature type="domain" description="Biotin carboxylation" evidence="9">
    <location>
        <begin position="665"/>
        <end position="1110"/>
    </location>
</feature>
<keyword evidence="5" id="KW-0092">Biotin</keyword>
<dbReference type="SUPFAM" id="SSF52440">
    <property type="entry name" value="PreATP-grasp domain"/>
    <property type="match status" value="1"/>
</dbReference>
<dbReference type="InterPro" id="IPR050856">
    <property type="entry name" value="Biotin_carboxylase_complex"/>
</dbReference>
<evidence type="ECO:0000259" key="9">
    <source>
        <dbReference type="PROSITE" id="PS50979"/>
    </source>
</evidence>
<dbReference type="SUPFAM" id="SSF56059">
    <property type="entry name" value="Glutathione synthetase ATP-binding domain-like"/>
    <property type="match status" value="1"/>
</dbReference>
<dbReference type="Pfam" id="PF02682">
    <property type="entry name" value="CT_C_D"/>
    <property type="match status" value="1"/>
</dbReference>
<keyword evidence="2 6" id="KW-0547">Nucleotide-binding</keyword>
<sequence length="1829" mass="197865">MAPFIEAKGRAGPHHASAAGQQGASGESQRRVLVAIEDWRTAQLQGRGLQRILSLIEEEKETNAKTHAWIAFASPEQVREQWDRLERQSSFDPSRMPLFGVPFAVKDNIDLAGFPTTAACPMFASSPAASDAPVVARLKAAGAIVVGKTNMDQFATGLVGTRSPHGAVPNSFDEARVSGGSSSGSGVVVARCAVPFSLGTDTAGSGRVPAGFNNCVGLKPTRGALSTRGVLPACRTLDCVSIFTLTVADAKTVLDVAEAYDPDDAYSRRRPEPHYPLSVPAFGVASVEDRPPRLAICDHPDWHGRDDHYPAYEAALKKAADLGWDLVPVDFSQLFALAKLLYDGPWVAERYAAIKDFIDQAAHGVMDPTVREIISRAKAFSAADAFASEYARQDLAREISNAFESFDGLLVPTTPTFPTQAQVARDPIRENSLLGTYTNFVNFLDWTAIAIPAGFRPDGLPFSVTLISNSWQESTLFRLSQKWFADGPRLLGASGICRKADGDPAADIDSRRWTAVAVVGAHLTGFPLNKDLVSRGGQFAYSTTTSRQYRLYKLCSASGPEKPGLERVASPNKGRQIALEVWRLPSQALPDFMTTIPPPLGIGSIELYDGSWVPGFICEPIGLQGAQDITKFGGWRAYSRHMEAHSACNGVCTQASEQSCRAVKKISKVLIANRGEIAARIIRTLRKMSIDAVSIYAEPDAAAPHVREADVSLPLCGDSVAETYLNGAQILQLAKSAGADAIIPGYGFLSENADFAKSVEAEGMIFVGPTAEQIDNLGLKHRARALAASSGVPIIPGSSTLLTSLDDAREEAKRIGFPLMLKSTAGGGGIGLRRCNDIEELDDAFNAVQRLAAANFGDSGIFIERFIENARHIEVQIIGDGKGRVVTVGERDCSLQRRHQKVIEECPAFAIAEHIRQGIHAAAVRLASAVKYRNVGTIEFIYDVDSQDYFFLEANTRLQVEHPVTEAVTGLDLVECMLKVAGDNCDELFEAGRVTLEGASIEVRLYAENPLQRFRPCSGTVKNLTFPSNLRVDTWIDVGTEVSTRYDPLLAKLIATGKDRHEALERLAAGLDEAQIEGVQTNLEYLRKIVAWSLFQSGGYTTKSLDVFQFHSNSFEVLEQGAMTTIQDYPGRVSYWHIGVPPSGPMDHLSFRLANRLVSNDADAAAMECTFQGPTLRFHCDVIAALTGAKAETTLDDEPVAFNQAFVIRAGQTLRVGSVESGYRVYIAVAGGVDVPKVMGSRATFEVGALGHGKLQAGQIIPLGSSQHCKSPAGNLPQSPAVPIPEQPNASWTIGVIPGPHGAPEYFTDDGLETLFSGEWKVHHNSNRLGVRLTGPRPKWARQSGGQAGLHPSNIHDTPYSIGSISFTGDEAVVLTCDGPSLGGFVVFCVVATAELWKLGQVRPGDSIRLHAMDTSTAYRLERELDSAIQDLREPPNLEEFCLSAGPVDIFGAIIGKIGSSKDKIVARQAGDHAMVLEFGESEGFDMRHSFKIHAFCQNHIQNPVGGFEELTPGVRTVHMMYSSGLTPKSVLDRISRHVSSYSTPTKVPSRMIFLPLAFDDSVSKAAVQRYASTIRSTAPWLPSNIAFLEELNGIDDVSELLYDATFLVLGLGDVFLGSPCAVPLDPRHRLFGTKYNPSRSFTPRGSVGIGGQYMCIYAANSPGGYQLVGRTIDIWDSGAVPTGAGKTGANPWMFQPFDRISFYRVRESELDGKPAEQLIRIADGSLDLEEYEAWVASNKDDIEQVAARRQESISSAPFLPELCAPYRPSKVHNGGPSGSSTLPNLGGESVRAMMPGHCYNFRVREKETVQRGEVLVSGVEVLCSQQHR</sequence>
<dbReference type="Gene3D" id="3.10.490.10">
    <property type="entry name" value="Gamma-glutamyl cyclotransferase-like"/>
    <property type="match status" value="1"/>
</dbReference>
<dbReference type="InterPro" id="IPR014084">
    <property type="entry name" value="Urea_COase"/>
</dbReference>
<dbReference type="InterPro" id="IPR036928">
    <property type="entry name" value="AS_sf"/>
</dbReference>
<dbReference type="PROSITE" id="PS50975">
    <property type="entry name" value="ATP_GRASP"/>
    <property type="match status" value="1"/>
</dbReference>
<dbReference type="RefSeq" id="XP_040653468.1">
    <property type="nucleotide sequence ID" value="XM_040803364.1"/>
</dbReference>
<dbReference type="InterPro" id="IPR005482">
    <property type="entry name" value="Biotin_COase_C"/>
</dbReference>
<keyword evidence="1" id="KW-0436">Ligase</keyword>
<dbReference type="SUPFAM" id="SSF51246">
    <property type="entry name" value="Rudiment single hybrid motif"/>
    <property type="match status" value="1"/>
</dbReference>
<dbReference type="InterPro" id="IPR014085">
    <property type="entry name" value="Allophanate_hydrolase"/>
</dbReference>
<dbReference type="PANTHER" id="PTHR18866:SF128">
    <property type="entry name" value="UREA AMIDOLYASE"/>
    <property type="match status" value="1"/>
</dbReference>
<dbReference type="NCBIfam" id="TIGR00724">
    <property type="entry name" value="urea_amlyse_rel"/>
    <property type="match status" value="1"/>
</dbReference>
<dbReference type="Pfam" id="PF02626">
    <property type="entry name" value="CT_A_B"/>
    <property type="match status" value="1"/>
</dbReference>
<evidence type="ECO:0000313" key="11">
    <source>
        <dbReference type="Proteomes" id="UP000076580"/>
    </source>
</evidence>
<dbReference type="InterPro" id="IPR023631">
    <property type="entry name" value="Amidase_dom"/>
</dbReference>
<evidence type="ECO:0000256" key="5">
    <source>
        <dbReference type="ARBA" id="ARBA00023267"/>
    </source>
</evidence>
<feature type="compositionally biased region" description="Low complexity" evidence="7">
    <location>
        <begin position="16"/>
        <end position="27"/>
    </location>
</feature>
<dbReference type="PROSITE" id="PS00867">
    <property type="entry name" value="CPSASE_2"/>
    <property type="match status" value="1"/>
</dbReference>
<feature type="region of interest" description="Disordered" evidence="7">
    <location>
        <begin position="1"/>
        <end position="27"/>
    </location>
</feature>
<dbReference type="InterPro" id="IPR003778">
    <property type="entry name" value="CT_A_B"/>
</dbReference>
<dbReference type="PROSITE" id="PS00866">
    <property type="entry name" value="CPSASE_1"/>
    <property type="match status" value="1"/>
</dbReference>
<protein>
    <recommendedName>
        <fullName evidence="12">Urea amidolyase</fullName>
    </recommendedName>
</protein>
<dbReference type="Proteomes" id="UP000076580">
    <property type="component" value="Chromosome 03"/>
</dbReference>
<dbReference type="GeneID" id="63718716"/>
<dbReference type="NCBIfam" id="TIGR02712">
    <property type="entry name" value="urea_carbox"/>
    <property type="match status" value="1"/>
</dbReference>
<dbReference type="InterPro" id="IPR016185">
    <property type="entry name" value="PreATP-grasp_dom_sf"/>
</dbReference>
<dbReference type="GO" id="GO:0016787">
    <property type="term" value="F:hydrolase activity"/>
    <property type="evidence" value="ECO:0007669"/>
    <property type="project" value="UniProtKB-KW"/>
</dbReference>
<keyword evidence="4 6" id="KW-0067">ATP-binding</keyword>
<dbReference type="Pfam" id="PF01425">
    <property type="entry name" value="Amidase"/>
    <property type="match status" value="1"/>
</dbReference>
<organism evidence="10 11">
    <name type="scientific">Drechmeria coniospora</name>
    <name type="common">Nematophagous fungus</name>
    <name type="synonym">Meria coniospora</name>
    <dbReference type="NCBI Taxonomy" id="98403"/>
    <lineage>
        <taxon>Eukaryota</taxon>
        <taxon>Fungi</taxon>
        <taxon>Dikarya</taxon>
        <taxon>Ascomycota</taxon>
        <taxon>Pezizomycotina</taxon>
        <taxon>Sordariomycetes</taxon>
        <taxon>Hypocreomycetidae</taxon>
        <taxon>Hypocreales</taxon>
        <taxon>Ophiocordycipitaceae</taxon>
        <taxon>Drechmeria</taxon>
    </lineage>
</organism>
<dbReference type="FunFam" id="3.40.50.20:FF:000010">
    <property type="entry name" value="Propionyl-CoA carboxylase subunit alpha"/>
    <property type="match status" value="1"/>
</dbReference>
<dbReference type="Pfam" id="PF00289">
    <property type="entry name" value="Biotin_carb_N"/>
    <property type="match status" value="1"/>
</dbReference>
<proteinExistence type="predicted"/>
<keyword evidence="11" id="KW-1185">Reference proteome</keyword>
<dbReference type="SMART" id="SM00797">
    <property type="entry name" value="AHS2"/>
    <property type="match status" value="1"/>
</dbReference>
<dbReference type="InterPro" id="IPR029000">
    <property type="entry name" value="Cyclophilin-like_dom_sf"/>
</dbReference>
<evidence type="ECO:0000256" key="6">
    <source>
        <dbReference type="PROSITE-ProRule" id="PRU00409"/>
    </source>
</evidence>
<dbReference type="NCBIfam" id="TIGR02713">
    <property type="entry name" value="allophanate_hyd"/>
    <property type="match status" value="1"/>
</dbReference>
<dbReference type="SMART" id="SM00796">
    <property type="entry name" value="AHS1"/>
    <property type="match status" value="1"/>
</dbReference>
<dbReference type="InterPro" id="IPR005479">
    <property type="entry name" value="CPAse_ATP-bd"/>
</dbReference>
<dbReference type="NCBIfam" id="NF006043">
    <property type="entry name" value="PRK08186.1"/>
    <property type="match status" value="1"/>
</dbReference>
<evidence type="ECO:0000256" key="4">
    <source>
        <dbReference type="ARBA" id="ARBA00022840"/>
    </source>
</evidence>
<evidence type="ECO:0000313" key="10">
    <source>
        <dbReference type="EMBL" id="KYK54116.1"/>
    </source>
</evidence>
<dbReference type="InterPro" id="IPR011054">
    <property type="entry name" value="Rudment_hybrid_motif"/>
</dbReference>
<dbReference type="GO" id="GO:0005524">
    <property type="term" value="F:ATP binding"/>
    <property type="evidence" value="ECO:0007669"/>
    <property type="project" value="UniProtKB-UniRule"/>
</dbReference>
<dbReference type="Gene3D" id="3.90.1300.10">
    <property type="entry name" value="Amidase signature (AS) domain"/>
    <property type="match status" value="1"/>
</dbReference>
<dbReference type="Gene3D" id="3.30.470.20">
    <property type="entry name" value="ATP-grasp fold, B domain"/>
    <property type="match status" value="1"/>
</dbReference>
<dbReference type="Pfam" id="PF02786">
    <property type="entry name" value="CPSase_L_D2"/>
    <property type="match status" value="1"/>
</dbReference>
<dbReference type="STRING" id="98403.A0A151GAJ3"/>
<dbReference type="Pfam" id="PF02785">
    <property type="entry name" value="Biotin_carb_C"/>
    <property type="match status" value="1"/>
</dbReference>
<dbReference type="EMBL" id="LAYC01000003">
    <property type="protein sequence ID" value="KYK54116.1"/>
    <property type="molecule type" value="Genomic_DNA"/>
</dbReference>
<gene>
    <name evidence="10" type="ORF">DCS_06073</name>
</gene>
<dbReference type="InterPro" id="IPR003833">
    <property type="entry name" value="CT_C_D"/>
</dbReference>
<dbReference type="InterPro" id="IPR011761">
    <property type="entry name" value="ATP-grasp"/>
</dbReference>
<dbReference type="SUPFAM" id="SSF160467">
    <property type="entry name" value="PH0987 N-terminal domain-like"/>
    <property type="match status" value="1"/>
</dbReference>
<evidence type="ECO:0000256" key="3">
    <source>
        <dbReference type="ARBA" id="ARBA00022801"/>
    </source>
</evidence>
<dbReference type="GO" id="GO:0046872">
    <property type="term" value="F:metal ion binding"/>
    <property type="evidence" value="ECO:0007669"/>
    <property type="project" value="InterPro"/>
</dbReference>
<keyword evidence="3" id="KW-0378">Hydrolase</keyword>
<dbReference type="Gene3D" id="2.40.100.10">
    <property type="entry name" value="Cyclophilin-like"/>
    <property type="match status" value="2"/>
</dbReference>
<dbReference type="SUPFAM" id="SSF75304">
    <property type="entry name" value="Amidase signature (AS) enzymes"/>
    <property type="match status" value="1"/>
</dbReference>
<dbReference type="SUPFAM" id="SSF50891">
    <property type="entry name" value="Cyclophilin-like"/>
    <property type="match status" value="2"/>
</dbReference>
<evidence type="ECO:0000256" key="2">
    <source>
        <dbReference type="ARBA" id="ARBA00022741"/>
    </source>
</evidence>
<dbReference type="FunCoup" id="A0A151GAJ3">
    <property type="interactions" value="159"/>
</dbReference>
<feature type="domain" description="ATP-grasp" evidence="8">
    <location>
        <begin position="784"/>
        <end position="982"/>
    </location>
</feature>
<dbReference type="SMART" id="SM00878">
    <property type="entry name" value="Biotin_carb_C"/>
    <property type="match status" value="1"/>
</dbReference>
<dbReference type="PROSITE" id="PS50979">
    <property type="entry name" value="BC"/>
    <property type="match status" value="1"/>
</dbReference>
<dbReference type="GO" id="GO:0016874">
    <property type="term" value="F:ligase activity"/>
    <property type="evidence" value="ECO:0007669"/>
    <property type="project" value="UniProtKB-KW"/>
</dbReference>
<dbReference type="InParanoid" id="A0A151GAJ3"/>
<dbReference type="InterPro" id="IPR053844">
    <property type="entry name" value="AH_C"/>
</dbReference>